<dbReference type="KEGG" id="mrob:HH214_19040"/>
<feature type="chain" id="PRO_5029608009" description="DUF4412 domain-containing protein" evidence="1">
    <location>
        <begin position="24"/>
        <end position="213"/>
    </location>
</feature>
<evidence type="ECO:0000259" key="2">
    <source>
        <dbReference type="Pfam" id="PF14371"/>
    </source>
</evidence>
<sequence length="213" mass="22776">MNFKFLSVALGMALSATAISASAQKKYTEGMATFEANANGQPLELKTYFKGDSTSTSLQQGPASIKYIAYKDSYLAVLVDVSAFGIKKAGVATPSELEDFYAALPTLTFTPTTETKQINGFNCKKVIAKDAKNNASYDVWVTNDFEAPVGLSSNIYAKVGGFPVQFTVFQQGKKLVNTLKTITETKTPAGTFNIPAGFDRITLTELSALSGGK</sequence>
<evidence type="ECO:0000256" key="1">
    <source>
        <dbReference type="SAM" id="SignalP"/>
    </source>
</evidence>
<dbReference type="EMBL" id="CP051682">
    <property type="protein sequence ID" value="QJD97822.1"/>
    <property type="molecule type" value="Genomic_DNA"/>
</dbReference>
<evidence type="ECO:0000313" key="4">
    <source>
        <dbReference type="Proteomes" id="UP000503278"/>
    </source>
</evidence>
<gene>
    <name evidence="3" type="ORF">HH214_19040</name>
</gene>
<dbReference type="Pfam" id="PF14371">
    <property type="entry name" value="DUF4412"/>
    <property type="match status" value="1"/>
</dbReference>
<organism evidence="3 4">
    <name type="scientific">Mucilaginibacter robiniae</name>
    <dbReference type="NCBI Taxonomy" id="2728022"/>
    <lineage>
        <taxon>Bacteria</taxon>
        <taxon>Pseudomonadati</taxon>
        <taxon>Bacteroidota</taxon>
        <taxon>Sphingobacteriia</taxon>
        <taxon>Sphingobacteriales</taxon>
        <taxon>Sphingobacteriaceae</taxon>
        <taxon>Mucilaginibacter</taxon>
    </lineage>
</organism>
<proteinExistence type="predicted"/>
<keyword evidence="1" id="KW-0732">Signal</keyword>
<dbReference type="AlphaFoldDB" id="A0A7L5E3C7"/>
<evidence type="ECO:0000313" key="3">
    <source>
        <dbReference type="EMBL" id="QJD97822.1"/>
    </source>
</evidence>
<feature type="signal peptide" evidence="1">
    <location>
        <begin position="1"/>
        <end position="23"/>
    </location>
</feature>
<dbReference type="Proteomes" id="UP000503278">
    <property type="component" value="Chromosome"/>
</dbReference>
<dbReference type="InterPro" id="IPR025524">
    <property type="entry name" value="DUF4412"/>
</dbReference>
<protein>
    <recommendedName>
        <fullName evidence="2">DUF4412 domain-containing protein</fullName>
    </recommendedName>
</protein>
<name>A0A7L5E3C7_9SPHI</name>
<dbReference type="RefSeq" id="WP_169610337.1">
    <property type="nucleotide sequence ID" value="NZ_CP051682.1"/>
</dbReference>
<keyword evidence="4" id="KW-1185">Reference proteome</keyword>
<accession>A0A7L5E3C7</accession>
<feature type="domain" description="DUF4412" evidence="2">
    <location>
        <begin position="113"/>
        <end position="198"/>
    </location>
</feature>
<reference evidence="3 4" key="1">
    <citation type="submission" date="2020-04" db="EMBL/GenBank/DDBJ databases">
        <title>Genome sequencing of novel species.</title>
        <authorList>
            <person name="Heo J."/>
            <person name="Kim S.-J."/>
            <person name="Kim J.-S."/>
            <person name="Hong S.-B."/>
            <person name="Kwon S.-W."/>
        </authorList>
    </citation>
    <scope>NUCLEOTIDE SEQUENCE [LARGE SCALE GENOMIC DNA]</scope>
    <source>
        <strain evidence="3 4">F39-2</strain>
    </source>
</reference>